<accession>B6WR74</accession>
<proteinExistence type="predicted"/>
<dbReference type="Proteomes" id="UP000003676">
    <property type="component" value="Unassembled WGS sequence"/>
</dbReference>
<reference evidence="1 2" key="1">
    <citation type="submission" date="2008-10" db="EMBL/GenBank/DDBJ databases">
        <title>Draft genome sequence of Desulvovibrio piger (ATCC 29098).</title>
        <authorList>
            <person name="Sudarsanam P."/>
            <person name="Ley R."/>
            <person name="Guruge J."/>
            <person name="Turnbaugh P.J."/>
            <person name="Mahowald M."/>
            <person name="Liep D."/>
            <person name="Gordon J."/>
        </authorList>
    </citation>
    <scope>NUCLEOTIDE SEQUENCE [LARGE SCALE GENOMIC DNA]</scope>
    <source>
        <strain evidence="1 2">ATCC 29098</strain>
    </source>
</reference>
<evidence type="ECO:0000313" key="1">
    <source>
        <dbReference type="EMBL" id="EEB34461.1"/>
    </source>
</evidence>
<organism evidence="1 2">
    <name type="scientific">Desulfovibrio piger ATCC 29098</name>
    <dbReference type="NCBI Taxonomy" id="411464"/>
    <lineage>
        <taxon>Bacteria</taxon>
        <taxon>Pseudomonadati</taxon>
        <taxon>Thermodesulfobacteriota</taxon>
        <taxon>Desulfovibrionia</taxon>
        <taxon>Desulfovibrionales</taxon>
        <taxon>Desulfovibrionaceae</taxon>
        <taxon>Desulfovibrio</taxon>
    </lineage>
</organism>
<evidence type="ECO:0000313" key="2">
    <source>
        <dbReference type="Proteomes" id="UP000003676"/>
    </source>
</evidence>
<dbReference type="STRING" id="901.DESPIGER_0238"/>
<reference evidence="1 2" key="2">
    <citation type="submission" date="2008-10" db="EMBL/GenBank/DDBJ databases">
        <authorList>
            <person name="Fulton L."/>
            <person name="Clifton S."/>
            <person name="Fulton B."/>
            <person name="Xu J."/>
            <person name="Minx P."/>
            <person name="Pepin K.H."/>
            <person name="Johnson M."/>
            <person name="Bhonagiri V."/>
            <person name="Nash W.E."/>
            <person name="Mardis E.R."/>
            <person name="Wilson R.K."/>
        </authorList>
    </citation>
    <scope>NUCLEOTIDE SEQUENCE [LARGE SCALE GENOMIC DNA]</scope>
    <source>
        <strain evidence="1 2">ATCC 29098</strain>
    </source>
</reference>
<sequence>MSFLPAGPPVRTKSCCGRYAALVHFRASVPELLPGPTIKRVPT</sequence>
<name>B6WR74_9BACT</name>
<comment type="caution">
    <text evidence="1">The sequence shown here is derived from an EMBL/GenBank/DDBJ whole genome shotgun (WGS) entry which is preliminary data.</text>
</comment>
<dbReference type="EMBL" id="ABXU01000022">
    <property type="protein sequence ID" value="EEB34461.1"/>
    <property type="molecule type" value="Genomic_DNA"/>
</dbReference>
<protein>
    <submittedName>
        <fullName evidence="1">Uncharacterized protein</fullName>
    </submittedName>
</protein>
<gene>
    <name evidence="1" type="ORF">DESPIG_00556</name>
</gene>
<dbReference type="HOGENOM" id="CLU_3232712_0_0_7"/>
<dbReference type="AlphaFoldDB" id="B6WR74"/>